<feature type="domain" description="Disease resistance R13L4/SHOC-2-like LRR" evidence="11">
    <location>
        <begin position="578"/>
        <end position="868"/>
    </location>
</feature>
<evidence type="ECO:0000256" key="5">
    <source>
        <dbReference type="ARBA" id="ARBA00022821"/>
    </source>
</evidence>
<gene>
    <name evidence="12" type="ORF">LSALG_LOCUS2533</name>
</gene>
<evidence type="ECO:0000256" key="7">
    <source>
        <dbReference type="SAM" id="Coils"/>
    </source>
</evidence>
<dbReference type="Proteomes" id="UP001177003">
    <property type="component" value="Chromosome 0"/>
</dbReference>
<dbReference type="InterPro" id="IPR001611">
    <property type="entry name" value="Leu-rich_rpt"/>
</dbReference>
<accession>A0AA35UW05</accession>
<evidence type="ECO:0000259" key="11">
    <source>
        <dbReference type="Pfam" id="PF23598"/>
    </source>
</evidence>
<evidence type="ECO:0000259" key="9">
    <source>
        <dbReference type="Pfam" id="PF18052"/>
    </source>
</evidence>
<keyword evidence="7" id="KW-0175">Coiled coil</keyword>
<dbReference type="FunFam" id="1.10.10.10:FF:000322">
    <property type="entry name" value="Probable disease resistance protein At1g63360"/>
    <property type="match status" value="1"/>
</dbReference>
<dbReference type="SUPFAM" id="SSF52058">
    <property type="entry name" value="L domain-like"/>
    <property type="match status" value="1"/>
</dbReference>
<comment type="similarity">
    <text evidence="1">Belongs to the disease resistance NB-LRR family.</text>
</comment>
<evidence type="ECO:0000259" key="8">
    <source>
        <dbReference type="Pfam" id="PF00931"/>
    </source>
</evidence>
<dbReference type="SMART" id="SM00369">
    <property type="entry name" value="LRR_TYP"/>
    <property type="match status" value="2"/>
</dbReference>
<keyword evidence="4" id="KW-0547">Nucleotide-binding</keyword>
<dbReference type="Pfam" id="PF18052">
    <property type="entry name" value="Rx_N"/>
    <property type="match status" value="1"/>
</dbReference>
<dbReference type="GO" id="GO:0043531">
    <property type="term" value="F:ADP binding"/>
    <property type="evidence" value="ECO:0007669"/>
    <property type="project" value="InterPro"/>
</dbReference>
<evidence type="ECO:0000313" key="12">
    <source>
        <dbReference type="EMBL" id="CAI9261756.1"/>
    </source>
</evidence>
<dbReference type="InterPro" id="IPR055414">
    <property type="entry name" value="LRR_R13L4/SHOC2-like"/>
</dbReference>
<dbReference type="InterPro" id="IPR042197">
    <property type="entry name" value="Apaf_helical"/>
</dbReference>
<dbReference type="EMBL" id="OX465086">
    <property type="protein sequence ID" value="CAI9261756.1"/>
    <property type="molecule type" value="Genomic_DNA"/>
</dbReference>
<organism evidence="12 13">
    <name type="scientific">Lactuca saligna</name>
    <name type="common">Willowleaf lettuce</name>
    <dbReference type="NCBI Taxonomy" id="75948"/>
    <lineage>
        <taxon>Eukaryota</taxon>
        <taxon>Viridiplantae</taxon>
        <taxon>Streptophyta</taxon>
        <taxon>Embryophyta</taxon>
        <taxon>Tracheophyta</taxon>
        <taxon>Spermatophyta</taxon>
        <taxon>Magnoliopsida</taxon>
        <taxon>eudicotyledons</taxon>
        <taxon>Gunneridae</taxon>
        <taxon>Pentapetalae</taxon>
        <taxon>asterids</taxon>
        <taxon>campanulids</taxon>
        <taxon>Asterales</taxon>
        <taxon>Asteraceae</taxon>
        <taxon>Cichorioideae</taxon>
        <taxon>Cichorieae</taxon>
        <taxon>Lactucinae</taxon>
        <taxon>Lactuca</taxon>
    </lineage>
</organism>
<feature type="coiled-coil region" evidence="7">
    <location>
        <begin position="28"/>
        <end position="55"/>
    </location>
</feature>
<dbReference type="PRINTS" id="PR00364">
    <property type="entry name" value="DISEASERSIST"/>
</dbReference>
<dbReference type="Pfam" id="PF23598">
    <property type="entry name" value="LRR_14"/>
    <property type="match status" value="1"/>
</dbReference>
<evidence type="ECO:0000256" key="3">
    <source>
        <dbReference type="ARBA" id="ARBA00022737"/>
    </source>
</evidence>
<sequence>MAEIVLSAFLTVVFEKLASEALKKIVRSKGIESELKKLKKTLDQIQDLLNDASQKEVTNEAVKRWLNDLQHLAYDIDDLLDDLATEAIHRELTEEGGASTSMVRKLIPSCCTSFSQSNRMHPKLDDIATRLQELVEAKNNLGLSVITYEKPKIERYEASLVDESGIFGRKDDKKKLMEKLLGDKDESGSQNFSIVPIVGMGGVGKTTLARLLYDEKKVKDHFELRAWVCVSDEFSILNISKVIYQSVTGEKKEFEDLNLLQEALRGKLQNKLFLIVLDDVWSESYGDWEKLVGPFHAGTSGSRIIMTTRKEQLLKQLGFSHQDPLCCIDSLQRLSQDDALSLFAQHALGVANFDSHPTLRPYGEQFVKKCGGLPLALRILGRLLMTKTDEEEWKYLLDSEIWSLGNEDKIVPVLRLSYNDLSATLKLLFAYCSLFPKDYVFDKEELVLLWMAEGFLQHSAARKSMQQWGQKCFEELLSRSFFQHAPNDKSLFVMHDLLNDLATFVAGDFFSRLDIKQELRKEALEKHRHMSFVCEDYMVYKRFQPFRGAKNLRTFLAFYVGVVEDWHKFNLSNKVLNDLLQELPLLRVLNLSNLSISEVPEVVGSMKHLRYLNLSDTKITHLPENVCNLYNLQTLIVSGCHELIKLPKSFSKLNNLQHFDMRGTWKLKKMPLGIGELKSLQTLSSDIGLTLTELKNLQNLPGKVCIDGLGNAENAVDAREANFSQKKFSELVLNWGDEFKAYGTGTLGKEVLNELKPHNGTLEKLRIVSYKGMEFPNWVGDPAFRRLTIVSINGCAECTSLPMLGQLPSLKDLSIGGMSKVKVVGLEFLGTDLAFPSLETLSFSSMSGWEEWSTNSGAFPCLQELQIEDCPNLVQVSLEALPSVRVLKLRKCGHCVLRNLVDVASSLTKLEINDICPNLTRVSLEGLPSLRVLKVIKCGHGLLKSLVDVASTITKLKIYNILGLTDELWRGVTEYLGAVEEVSIRACDEIRYLWDSKAEASKFLVNLRKLDVQDCSNLVSLGEKEKDNSGSNLTSLTTLEVSSCNSFERCNCPDNIEDLSISDCDSVTSVSFTTGGGQKLKSVLLIHCKKLLEKEIGGGEKSGLLINSNMRMLEYVHIYSWLNLKSINELNCFIHLTRLTIINCSSMESFPDHELPNLTSLTHLTIQMCTSMDASFPRGLWPPKLCSLNIKGLKKPISEWGPQNFPTSLSYLNLCDGPYDNMKSFDQLSHLFPPSLTHLHIEEFEKLESVSRGLQRLTSLQHLFIWNCPKTIDLPEKKELAKEAPIGPMSPLSPALRQAQSEAKQSKLKEIDGFQRKTFILCCLWFTRNIDVQVNDLLSKNHPWKCRTPSDDRSCEASMLYMCSIFSIIQTIRCKELIEPKEKEKFWFSSRDIL</sequence>
<dbReference type="Gene3D" id="3.40.50.300">
    <property type="entry name" value="P-loop containing nucleotide triphosphate hydrolases"/>
    <property type="match status" value="1"/>
</dbReference>
<keyword evidence="13" id="KW-1185">Reference proteome</keyword>
<feature type="domain" description="Disease resistance N-terminal" evidence="9">
    <location>
        <begin position="9"/>
        <end position="94"/>
    </location>
</feature>
<dbReference type="InterPro" id="IPR032675">
    <property type="entry name" value="LRR_dom_sf"/>
</dbReference>
<evidence type="ECO:0000256" key="2">
    <source>
        <dbReference type="ARBA" id="ARBA00022614"/>
    </source>
</evidence>
<evidence type="ECO:0000256" key="1">
    <source>
        <dbReference type="ARBA" id="ARBA00008894"/>
    </source>
</evidence>
<proteinExistence type="inferred from homology"/>
<protein>
    <recommendedName>
        <fullName evidence="14">NB-ARC domains-containing protein</fullName>
    </recommendedName>
</protein>
<dbReference type="InterPro" id="IPR041118">
    <property type="entry name" value="Rx_N"/>
</dbReference>
<dbReference type="SUPFAM" id="SSF52047">
    <property type="entry name" value="RNI-like"/>
    <property type="match status" value="1"/>
</dbReference>
<dbReference type="PANTHER" id="PTHR36766:SF61">
    <property type="entry name" value="NB-ARC DOMAIN DISEASE RESISTANCE PROTEIN"/>
    <property type="match status" value="1"/>
</dbReference>
<dbReference type="InterPro" id="IPR036388">
    <property type="entry name" value="WH-like_DNA-bd_sf"/>
</dbReference>
<name>A0AA35UW05_LACSI</name>
<dbReference type="GO" id="GO:0051607">
    <property type="term" value="P:defense response to virus"/>
    <property type="evidence" value="ECO:0007669"/>
    <property type="project" value="UniProtKB-ARBA"/>
</dbReference>
<evidence type="ECO:0000259" key="10">
    <source>
        <dbReference type="Pfam" id="PF23559"/>
    </source>
</evidence>
<feature type="domain" description="Disease resistance protein winged helix" evidence="10">
    <location>
        <begin position="434"/>
        <end position="502"/>
    </location>
</feature>
<dbReference type="InterPro" id="IPR027417">
    <property type="entry name" value="P-loop_NTPase"/>
</dbReference>
<evidence type="ECO:0000313" key="13">
    <source>
        <dbReference type="Proteomes" id="UP001177003"/>
    </source>
</evidence>
<dbReference type="SUPFAM" id="SSF52540">
    <property type="entry name" value="P-loop containing nucleoside triphosphate hydrolases"/>
    <property type="match status" value="1"/>
</dbReference>
<dbReference type="PANTHER" id="PTHR36766">
    <property type="entry name" value="PLANT BROAD-SPECTRUM MILDEW RESISTANCE PROTEIN RPW8"/>
    <property type="match status" value="1"/>
</dbReference>
<dbReference type="InterPro" id="IPR002182">
    <property type="entry name" value="NB-ARC"/>
</dbReference>
<dbReference type="Gene3D" id="1.10.10.10">
    <property type="entry name" value="Winged helix-like DNA-binding domain superfamily/Winged helix DNA-binding domain"/>
    <property type="match status" value="1"/>
</dbReference>
<dbReference type="Pfam" id="PF00931">
    <property type="entry name" value="NB-ARC"/>
    <property type="match status" value="1"/>
</dbReference>
<keyword evidence="3" id="KW-0677">Repeat</keyword>
<evidence type="ECO:0000256" key="6">
    <source>
        <dbReference type="ARBA" id="ARBA00022840"/>
    </source>
</evidence>
<evidence type="ECO:0000256" key="4">
    <source>
        <dbReference type="ARBA" id="ARBA00022741"/>
    </source>
</evidence>
<evidence type="ECO:0008006" key="14">
    <source>
        <dbReference type="Google" id="ProtNLM"/>
    </source>
</evidence>
<dbReference type="Pfam" id="PF23559">
    <property type="entry name" value="WHD_DRP"/>
    <property type="match status" value="1"/>
</dbReference>
<keyword evidence="5" id="KW-0611">Plant defense</keyword>
<keyword evidence="2" id="KW-0433">Leucine-rich repeat</keyword>
<feature type="domain" description="NB-ARC" evidence="8">
    <location>
        <begin position="171"/>
        <end position="347"/>
    </location>
</feature>
<dbReference type="PROSITE" id="PS51450">
    <property type="entry name" value="LRR"/>
    <property type="match status" value="1"/>
</dbReference>
<keyword evidence="6" id="KW-0067">ATP-binding</keyword>
<reference evidence="12" key="1">
    <citation type="submission" date="2023-04" db="EMBL/GenBank/DDBJ databases">
        <authorList>
            <person name="Vijverberg K."/>
            <person name="Xiong W."/>
            <person name="Schranz E."/>
        </authorList>
    </citation>
    <scope>NUCLEOTIDE SEQUENCE</scope>
</reference>
<dbReference type="GO" id="GO:0005524">
    <property type="term" value="F:ATP binding"/>
    <property type="evidence" value="ECO:0007669"/>
    <property type="project" value="UniProtKB-KW"/>
</dbReference>
<dbReference type="Gene3D" id="1.20.5.4130">
    <property type="match status" value="1"/>
</dbReference>
<dbReference type="InterPro" id="IPR003591">
    <property type="entry name" value="Leu-rich_rpt_typical-subtyp"/>
</dbReference>
<dbReference type="Gene3D" id="3.80.10.10">
    <property type="entry name" value="Ribonuclease Inhibitor"/>
    <property type="match status" value="3"/>
</dbReference>
<dbReference type="InterPro" id="IPR058922">
    <property type="entry name" value="WHD_DRP"/>
</dbReference>
<dbReference type="Gene3D" id="1.10.8.430">
    <property type="entry name" value="Helical domain of apoptotic protease-activating factors"/>
    <property type="match status" value="1"/>
</dbReference>
<dbReference type="FunFam" id="3.40.50.300:FF:001091">
    <property type="entry name" value="Probable disease resistance protein At1g61300"/>
    <property type="match status" value="1"/>
</dbReference>